<dbReference type="GO" id="GO:0046872">
    <property type="term" value="F:metal ion binding"/>
    <property type="evidence" value="ECO:0007669"/>
    <property type="project" value="UniProtKB-KW"/>
</dbReference>
<evidence type="ECO:0000256" key="7">
    <source>
        <dbReference type="ARBA" id="ARBA00023004"/>
    </source>
</evidence>
<comment type="caution">
    <text evidence="12">The sequence shown here is derived from an EMBL/GenBank/DDBJ whole genome shotgun (WGS) entry which is preliminary data.</text>
</comment>
<dbReference type="InterPro" id="IPR034466">
    <property type="entry name" value="Methyltransferase_Class_B"/>
</dbReference>
<reference evidence="12 13" key="1">
    <citation type="journal article" date="2016" name="Nat. Commun.">
        <title>Thousands of microbial genomes shed light on interconnected biogeochemical processes in an aquifer system.</title>
        <authorList>
            <person name="Anantharaman K."/>
            <person name="Brown C.T."/>
            <person name="Hug L.A."/>
            <person name="Sharon I."/>
            <person name="Castelle C.J."/>
            <person name="Probst A.J."/>
            <person name="Thomas B.C."/>
            <person name="Singh A."/>
            <person name="Wilkins M.J."/>
            <person name="Karaoz U."/>
            <person name="Brodie E.L."/>
            <person name="Williams K.H."/>
            <person name="Hubbard S.S."/>
            <person name="Banfield J.F."/>
        </authorList>
    </citation>
    <scope>NUCLEOTIDE SEQUENCE [LARGE SCALE GENOMIC DNA]</scope>
</reference>
<dbReference type="PANTHER" id="PTHR43409:SF7">
    <property type="entry name" value="BLL1977 PROTEIN"/>
    <property type="match status" value="1"/>
</dbReference>
<dbReference type="PROSITE" id="PS01278">
    <property type="entry name" value="MTTASE_RADICAL"/>
    <property type="match status" value="1"/>
</dbReference>
<dbReference type="GO" id="GO:0005829">
    <property type="term" value="C:cytosol"/>
    <property type="evidence" value="ECO:0007669"/>
    <property type="project" value="TreeGrafter"/>
</dbReference>
<evidence type="ECO:0000256" key="1">
    <source>
        <dbReference type="ARBA" id="ARBA00001966"/>
    </source>
</evidence>
<dbReference type="InterPro" id="IPR051198">
    <property type="entry name" value="BchE-like"/>
</dbReference>
<keyword evidence="8" id="KW-0411">Iron-sulfur</keyword>
<protein>
    <submittedName>
        <fullName evidence="12">Uncharacterized protein</fullName>
    </submittedName>
</protein>
<comment type="cofactor">
    <cofactor evidence="1">
        <name>[4Fe-4S] cluster</name>
        <dbReference type="ChEBI" id="CHEBI:49883"/>
    </cofactor>
</comment>
<accession>A0A1F6U340</accession>
<dbReference type="Proteomes" id="UP000179362">
    <property type="component" value="Unassembled WGS sequence"/>
</dbReference>
<evidence type="ECO:0000313" key="13">
    <source>
        <dbReference type="Proteomes" id="UP000179362"/>
    </source>
</evidence>
<dbReference type="CDD" id="cd01335">
    <property type="entry name" value="Radical_SAM"/>
    <property type="match status" value="1"/>
</dbReference>
<proteinExistence type="predicted"/>
<keyword evidence="3" id="KW-0489">Methyltransferase</keyword>
<feature type="compositionally biased region" description="Polar residues" evidence="9">
    <location>
        <begin position="456"/>
        <end position="473"/>
    </location>
</feature>
<evidence type="ECO:0000259" key="11">
    <source>
        <dbReference type="PROSITE" id="PS51918"/>
    </source>
</evidence>
<gene>
    <name evidence="12" type="ORF">A3B81_00090</name>
</gene>
<dbReference type="SFLD" id="SFLDG01082">
    <property type="entry name" value="B12-binding_domain_containing"/>
    <property type="match status" value="1"/>
</dbReference>
<evidence type="ECO:0000256" key="6">
    <source>
        <dbReference type="ARBA" id="ARBA00022723"/>
    </source>
</evidence>
<evidence type="ECO:0000256" key="4">
    <source>
        <dbReference type="ARBA" id="ARBA00022679"/>
    </source>
</evidence>
<evidence type="ECO:0000256" key="5">
    <source>
        <dbReference type="ARBA" id="ARBA00022691"/>
    </source>
</evidence>
<sequence length="473" mass="53364">MRVLLINPDNPVVTLTEYGKWDKLNKYRVWKPLGLLTLANLTPAHWDVDVIDENLGPADYDRMPRPDVVGLTAFTSQANRAYRIAALFRAKGVPVIMGGIHATMCEDEALQHADTVVTGEAEEVWAQVLADAAAGRLQRRYAGGLAQTDRIAAARHDLFAGKYYFGAIQTTRGCPLCCNFCSVTVFNGGRFRHRPVEHVIEELRHVKEKFILFVDDNLIGTRRDHIAYSKELFRAMIREGLTTPWICQATINFADDEELLDLARRAGCVGVFIGFESTTEAGLVAIHKKFNIVRGKDIPGSVRRIQKHRISVVGSFIMGIDTDEKGIGEITARACDTYGLDAANVMILTPLPGTALYREMAEQQRIIASNYPEDWQYYTLCHPVAQYRNFSWPELNDEIHRFNEIFYSYGRIIRRLGRLVVRLWRNPRALAVGIVANLSYRFNHIRDMRVNETRSDTAPATSTDHSTNVGVAH</sequence>
<organism evidence="12 13">
    <name type="scientific">Candidatus Muproteobacteria bacterium RIFCSPHIGHO2_02_FULL_65_16</name>
    <dbReference type="NCBI Taxonomy" id="1817766"/>
    <lineage>
        <taxon>Bacteria</taxon>
        <taxon>Pseudomonadati</taxon>
        <taxon>Pseudomonadota</taxon>
        <taxon>Candidatus Muproteobacteria</taxon>
    </lineage>
</organism>
<dbReference type="InterPro" id="IPR006158">
    <property type="entry name" value="Cobalamin-bd"/>
</dbReference>
<feature type="region of interest" description="Disordered" evidence="9">
    <location>
        <begin position="453"/>
        <end position="473"/>
    </location>
</feature>
<name>A0A1F6U340_9PROT</name>
<dbReference type="EMBL" id="MFTA01000047">
    <property type="protein sequence ID" value="OGI51760.1"/>
    <property type="molecule type" value="Genomic_DNA"/>
</dbReference>
<evidence type="ECO:0000256" key="9">
    <source>
        <dbReference type="SAM" id="MobiDB-lite"/>
    </source>
</evidence>
<dbReference type="SFLD" id="SFLDG01123">
    <property type="entry name" value="methyltransferase_(Class_B)"/>
    <property type="match status" value="1"/>
</dbReference>
<dbReference type="CDD" id="cd02068">
    <property type="entry name" value="radical_SAM_B12_BD"/>
    <property type="match status" value="1"/>
</dbReference>
<keyword evidence="7" id="KW-0408">Iron</keyword>
<keyword evidence="5" id="KW-0949">S-adenosyl-L-methionine</keyword>
<dbReference type="AlphaFoldDB" id="A0A1F6U340"/>
<dbReference type="PANTHER" id="PTHR43409">
    <property type="entry name" value="ANAEROBIC MAGNESIUM-PROTOPORPHYRIN IX MONOMETHYL ESTER CYCLASE-RELATED"/>
    <property type="match status" value="1"/>
</dbReference>
<evidence type="ECO:0000256" key="3">
    <source>
        <dbReference type="ARBA" id="ARBA00022603"/>
    </source>
</evidence>
<keyword evidence="6" id="KW-0479">Metal-binding</keyword>
<dbReference type="GO" id="GO:0031419">
    <property type="term" value="F:cobalamin binding"/>
    <property type="evidence" value="ECO:0007669"/>
    <property type="project" value="InterPro"/>
</dbReference>
<dbReference type="InterPro" id="IPR020612">
    <property type="entry name" value="Methylthiotransferase_CS"/>
</dbReference>
<dbReference type="GO" id="GO:0051539">
    <property type="term" value="F:4 iron, 4 sulfur cluster binding"/>
    <property type="evidence" value="ECO:0007669"/>
    <property type="project" value="UniProtKB-KW"/>
</dbReference>
<dbReference type="SUPFAM" id="SSF102114">
    <property type="entry name" value="Radical SAM enzymes"/>
    <property type="match status" value="1"/>
</dbReference>
<evidence type="ECO:0000313" key="12">
    <source>
        <dbReference type="EMBL" id="OGI51760.1"/>
    </source>
</evidence>
<dbReference type="Gene3D" id="3.40.50.280">
    <property type="entry name" value="Cobalamin-binding domain"/>
    <property type="match status" value="1"/>
</dbReference>
<dbReference type="SFLD" id="SFLDS00029">
    <property type="entry name" value="Radical_SAM"/>
    <property type="match status" value="1"/>
</dbReference>
<dbReference type="PROSITE" id="PS51918">
    <property type="entry name" value="RADICAL_SAM"/>
    <property type="match status" value="1"/>
</dbReference>
<dbReference type="InterPro" id="IPR006638">
    <property type="entry name" value="Elp3/MiaA/NifB-like_rSAM"/>
</dbReference>
<feature type="domain" description="Radical SAM core" evidence="11">
    <location>
        <begin position="158"/>
        <end position="388"/>
    </location>
</feature>
<dbReference type="Pfam" id="PF02310">
    <property type="entry name" value="B12-binding"/>
    <property type="match status" value="1"/>
</dbReference>
<dbReference type="InterPro" id="IPR023404">
    <property type="entry name" value="rSAM_horseshoe"/>
</dbReference>
<keyword evidence="4" id="KW-0808">Transferase</keyword>
<evidence type="ECO:0000256" key="2">
    <source>
        <dbReference type="ARBA" id="ARBA00022485"/>
    </source>
</evidence>
<evidence type="ECO:0000259" key="10">
    <source>
        <dbReference type="PROSITE" id="PS51332"/>
    </source>
</evidence>
<dbReference type="InterPro" id="IPR007197">
    <property type="entry name" value="rSAM"/>
</dbReference>
<keyword evidence="2" id="KW-0004">4Fe-4S</keyword>
<dbReference type="Gene3D" id="3.80.30.20">
    <property type="entry name" value="tm_1862 like domain"/>
    <property type="match status" value="1"/>
</dbReference>
<dbReference type="Pfam" id="PF04055">
    <property type="entry name" value="Radical_SAM"/>
    <property type="match status" value="1"/>
</dbReference>
<dbReference type="PROSITE" id="PS51332">
    <property type="entry name" value="B12_BINDING"/>
    <property type="match status" value="1"/>
</dbReference>
<dbReference type="GO" id="GO:0003824">
    <property type="term" value="F:catalytic activity"/>
    <property type="evidence" value="ECO:0007669"/>
    <property type="project" value="InterPro"/>
</dbReference>
<dbReference type="InterPro" id="IPR058240">
    <property type="entry name" value="rSAM_sf"/>
</dbReference>
<feature type="domain" description="B12-binding" evidence="10">
    <location>
        <begin position="65"/>
        <end position="139"/>
    </location>
</feature>
<dbReference type="SMART" id="SM00729">
    <property type="entry name" value="Elp3"/>
    <property type="match status" value="1"/>
</dbReference>
<evidence type="ECO:0000256" key="8">
    <source>
        <dbReference type="ARBA" id="ARBA00023014"/>
    </source>
</evidence>